<accession>A0A0A9S5Y0</accession>
<reference evidence="1" key="1">
    <citation type="submission" date="2014-09" db="EMBL/GenBank/DDBJ databases">
        <authorList>
            <person name="Magalhaes I.L.F."/>
            <person name="Oliveira U."/>
            <person name="Santos F.R."/>
            <person name="Vidigal T.H.D.A."/>
            <person name="Brescovit A.D."/>
            <person name="Santos A.J."/>
        </authorList>
    </citation>
    <scope>NUCLEOTIDE SEQUENCE</scope>
    <source>
        <tissue evidence="1">Shoot tissue taken approximately 20 cm above the soil surface</tissue>
    </source>
</reference>
<proteinExistence type="predicted"/>
<organism evidence="1">
    <name type="scientific">Arundo donax</name>
    <name type="common">Giant reed</name>
    <name type="synonym">Donax arundinaceus</name>
    <dbReference type="NCBI Taxonomy" id="35708"/>
    <lineage>
        <taxon>Eukaryota</taxon>
        <taxon>Viridiplantae</taxon>
        <taxon>Streptophyta</taxon>
        <taxon>Embryophyta</taxon>
        <taxon>Tracheophyta</taxon>
        <taxon>Spermatophyta</taxon>
        <taxon>Magnoliopsida</taxon>
        <taxon>Liliopsida</taxon>
        <taxon>Poales</taxon>
        <taxon>Poaceae</taxon>
        <taxon>PACMAD clade</taxon>
        <taxon>Arundinoideae</taxon>
        <taxon>Arundineae</taxon>
        <taxon>Arundo</taxon>
    </lineage>
</organism>
<evidence type="ECO:0000313" key="1">
    <source>
        <dbReference type="EMBL" id="JAD32942.1"/>
    </source>
</evidence>
<reference evidence="1" key="2">
    <citation type="journal article" date="2015" name="Data Brief">
        <title>Shoot transcriptome of the giant reed, Arundo donax.</title>
        <authorList>
            <person name="Barrero R.A."/>
            <person name="Guerrero F.D."/>
            <person name="Moolhuijzen P."/>
            <person name="Goolsby J.A."/>
            <person name="Tidwell J."/>
            <person name="Bellgard S.E."/>
            <person name="Bellgard M.I."/>
        </authorList>
    </citation>
    <scope>NUCLEOTIDE SEQUENCE</scope>
    <source>
        <tissue evidence="1">Shoot tissue taken approximately 20 cm above the soil surface</tissue>
    </source>
</reference>
<dbReference type="EMBL" id="GBRH01264953">
    <property type="protein sequence ID" value="JAD32942.1"/>
    <property type="molecule type" value="Transcribed_RNA"/>
</dbReference>
<sequence length="43" mass="5047">MISSYSFYAILKTEFHRSQRIMAKVPRYPLVALLSTMTYDETS</sequence>
<protein>
    <submittedName>
        <fullName evidence="1">Uncharacterized protein</fullName>
    </submittedName>
</protein>
<name>A0A0A9S5Y0_ARUDO</name>
<dbReference type="AlphaFoldDB" id="A0A0A9S5Y0"/>